<evidence type="ECO:0000256" key="17">
    <source>
        <dbReference type="ARBA" id="ARBA00032255"/>
    </source>
</evidence>
<dbReference type="EC" id="1.3.1.48" evidence="4"/>
<comment type="similarity">
    <text evidence="2">Belongs to the NADP-dependent oxidoreductase L4BD family.</text>
</comment>
<reference evidence="36" key="1">
    <citation type="submission" date="2020-11" db="EMBL/GenBank/DDBJ databases">
        <authorList>
            <person name="Tran Van P."/>
        </authorList>
    </citation>
    <scope>NUCLEOTIDE SEQUENCE</scope>
</reference>
<comment type="catalytic activity">
    <reaction evidence="33">
        <text>an n-alkanal + NADP(+) = an alk-2-enal + NADPH + H(+)</text>
        <dbReference type="Rhea" id="RHEA:13737"/>
        <dbReference type="ChEBI" id="CHEBI:12834"/>
        <dbReference type="ChEBI" id="CHEBI:13757"/>
        <dbReference type="ChEBI" id="CHEBI:15378"/>
        <dbReference type="ChEBI" id="CHEBI:57783"/>
        <dbReference type="ChEBI" id="CHEBI:58349"/>
        <dbReference type="EC" id="1.3.1.74"/>
    </reaction>
    <physiologicalReaction direction="right-to-left" evidence="33">
        <dbReference type="Rhea" id="RHEA:13739"/>
    </physiologicalReaction>
</comment>
<keyword evidence="11" id="KW-0521">NADP</keyword>
<dbReference type="Pfam" id="PF16884">
    <property type="entry name" value="ADH_N_2"/>
    <property type="match status" value="1"/>
</dbReference>
<comment type="catalytic activity">
    <reaction evidence="23">
        <text>leukotriene B4 + NADP(+) = 12-oxo-leukotriene B4 + NADPH + H(+)</text>
        <dbReference type="Rhea" id="RHEA:50608"/>
        <dbReference type="ChEBI" id="CHEBI:15378"/>
        <dbReference type="ChEBI" id="CHEBI:57461"/>
        <dbReference type="ChEBI" id="CHEBI:57783"/>
        <dbReference type="ChEBI" id="CHEBI:58349"/>
        <dbReference type="ChEBI" id="CHEBI:133309"/>
    </reaction>
    <physiologicalReaction direction="left-to-right" evidence="23">
        <dbReference type="Rhea" id="RHEA:50609"/>
    </physiologicalReaction>
</comment>
<evidence type="ECO:0000256" key="8">
    <source>
        <dbReference type="ARBA" id="ARBA00022501"/>
    </source>
</evidence>
<evidence type="ECO:0000256" key="4">
    <source>
        <dbReference type="ARBA" id="ARBA00011981"/>
    </source>
</evidence>
<protein>
    <recommendedName>
        <fullName evidence="6">Prostaglandin reductase 1</fullName>
        <ecNumber evidence="4">1.3.1.48</ecNumber>
        <ecNumber evidence="5">1.3.1.74</ecNumber>
    </recommendedName>
    <alternativeName>
        <fullName evidence="19">15-oxoprostaglandin 13-reductase</fullName>
    </alternativeName>
    <alternativeName>
        <fullName evidence="17">Dithiolethione-inducible gene 1 protein</fullName>
    </alternativeName>
    <alternativeName>
        <fullName evidence="16">Leukotriene B4 12-hydroxydehydrogenase</fullName>
    </alternativeName>
    <alternativeName>
        <fullName evidence="18">NAD(P)H-dependent alkenal/one oxidoreductase</fullName>
    </alternativeName>
</protein>
<evidence type="ECO:0000256" key="20">
    <source>
        <dbReference type="ARBA" id="ARBA00047461"/>
    </source>
</evidence>
<evidence type="ECO:0000256" key="21">
    <source>
        <dbReference type="ARBA" id="ARBA00047617"/>
    </source>
</evidence>
<keyword evidence="13" id="KW-0560">Oxidoreductase</keyword>
<comment type="catalytic activity">
    <reaction evidence="21">
        <text>decanal + NADP(+) = (2E)-decenal + NADPH + H(+)</text>
        <dbReference type="Rhea" id="RHEA:50612"/>
        <dbReference type="ChEBI" id="CHEBI:15378"/>
        <dbReference type="ChEBI" id="CHEBI:31457"/>
        <dbReference type="ChEBI" id="CHEBI:57783"/>
        <dbReference type="ChEBI" id="CHEBI:58349"/>
        <dbReference type="ChEBI" id="CHEBI:133455"/>
    </reaction>
    <physiologicalReaction direction="right-to-left" evidence="21">
        <dbReference type="Rhea" id="RHEA:50614"/>
    </physiologicalReaction>
</comment>
<accession>A0A7R9PAL4</accession>
<dbReference type="PANTHER" id="PTHR43205">
    <property type="entry name" value="PROSTAGLANDIN REDUCTASE"/>
    <property type="match status" value="1"/>
</dbReference>
<evidence type="ECO:0000256" key="14">
    <source>
        <dbReference type="ARBA" id="ARBA00023098"/>
    </source>
</evidence>
<evidence type="ECO:0000256" key="12">
    <source>
        <dbReference type="ARBA" id="ARBA00022990"/>
    </source>
</evidence>
<dbReference type="Gene3D" id="3.40.50.720">
    <property type="entry name" value="NAD(P)-binding Rossmann-like Domain"/>
    <property type="match status" value="1"/>
</dbReference>
<dbReference type="FunFam" id="3.40.50.720:FF:000121">
    <property type="entry name" value="Prostaglandin reductase 2"/>
    <property type="match status" value="1"/>
</dbReference>
<evidence type="ECO:0000256" key="32">
    <source>
        <dbReference type="ARBA" id="ARBA00049070"/>
    </source>
</evidence>
<evidence type="ECO:0000256" key="9">
    <source>
        <dbReference type="ARBA" id="ARBA00022553"/>
    </source>
</evidence>
<evidence type="ECO:0000256" key="26">
    <source>
        <dbReference type="ARBA" id="ARBA00048066"/>
    </source>
</evidence>
<evidence type="ECO:0000256" key="33">
    <source>
        <dbReference type="ARBA" id="ARBA00049179"/>
    </source>
</evidence>
<evidence type="ECO:0000313" key="36">
    <source>
        <dbReference type="EMBL" id="CAD7575817.1"/>
    </source>
</evidence>
<organism evidence="36">
    <name type="scientific">Timema californicum</name>
    <name type="common">California timema</name>
    <name type="synonym">Walking stick</name>
    <dbReference type="NCBI Taxonomy" id="61474"/>
    <lineage>
        <taxon>Eukaryota</taxon>
        <taxon>Metazoa</taxon>
        <taxon>Ecdysozoa</taxon>
        <taxon>Arthropoda</taxon>
        <taxon>Hexapoda</taxon>
        <taxon>Insecta</taxon>
        <taxon>Pterygota</taxon>
        <taxon>Neoptera</taxon>
        <taxon>Polyneoptera</taxon>
        <taxon>Phasmatodea</taxon>
        <taxon>Timematodea</taxon>
        <taxon>Timematoidea</taxon>
        <taxon>Timematidae</taxon>
        <taxon>Timema</taxon>
    </lineage>
</organism>
<comment type="catalytic activity">
    <reaction evidence="24">
        <text>13,14-dihydro-15-oxo-prostaglandin F1alpha + NADP(+) = 15-oxoprostaglandin F1alpha + NADPH + H(+)</text>
        <dbReference type="Rhea" id="RHEA:50592"/>
        <dbReference type="ChEBI" id="CHEBI:15378"/>
        <dbReference type="ChEBI" id="CHEBI:57783"/>
        <dbReference type="ChEBI" id="CHEBI:58349"/>
        <dbReference type="ChEBI" id="CHEBI:79072"/>
        <dbReference type="ChEBI" id="CHEBI:133411"/>
    </reaction>
    <physiologicalReaction direction="right-to-left" evidence="24">
        <dbReference type="Rhea" id="RHEA:50594"/>
    </physiologicalReaction>
</comment>
<sequence length="336" mass="36937">MVKTKKFVMAKRFVNEPKLDDFAIVEEELSPLSDREILCEAQWWSVDPYMRPAMERYPEGSTMVGLQIAKVLESKHPSFKVGDHVVGFFGWQTLTVANGDKAPISTHLPPYKIPDFEGLPLSLALGVLGRTGNSALFGFVDLCKPKAGEVVVVSGAAGAVGSQVGQIAKILGCKVIGFAGSDEKVKWLKEELGFDEAFNYKTKQVSEALKEAAPEGVDCYFDNVGGEISSDVIYQMNTFGRVSVCGSISSYNIDDKHTIKASILQPPVVSKQLRIEGFIVARWLDRFPEGIKQNLEWVKQGKIKYQETVTEGFENMPQAFIGTLRGANFGKSIVKA</sequence>
<name>A0A7R9PAL4_TIMCA</name>
<dbReference type="GO" id="GO:0005737">
    <property type="term" value="C:cytoplasm"/>
    <property type="evidence" value="ECO:0007669"/>
    <property type="project" value="UniProtKB-SubCell"/>
</dbReference>
<evidence type="ECO:0000256" key="10">
    <source>
        <dbReference type="ARBA" id="ARBA00022832"/>
    </source>
</evidence>
<evidence type="ECO:0000256" key="13">
    <source>
        <dbReference type="ARBA" id="ARBA00023002"/>
    </source>
</evidence>
<evidence type="ECO:0000256" key="1">
    <source>
        <dbReference type="ARBA" id="ARBA00004496"/>
    </source>
</evidence>
<dbReference type="Pfam" id="PF00107">
    <property type="entry name" value="ADH_zinc_N"/>
    <property type="match status" value="1"/>
</dbReference>
<evidence type="ECO:0000256" key="19">
    <source>
        <dbReference type="ARBA" id="ARBA00033119"/>
    </source>
</evidence>
<feature type="domain" description="Enoyl reductase (ER)" evidence="35">
    <location>
        <begin position="19"/>
        <end position="334"/>
    </location>
</feature>
<dbReference type="InterPro" id="IPR041694">
    <property type="entry name" value="ADH_N_2"/>
</dbReference>
<evidence type="ECO:0000256" key="18">
    <source>
        <dbReference type="ARBA" id="ARBA00032297"/>
    </source>
</evidence>
<comment type="catalytic activity">
    <reaction evidence="32">
        <text>13,14-dihydro-15-oxo-prostaglandin E1 + NADP(+) = 15-oxoprostaglandin E1 + NADPH + H(+)</text>
        <dbReference type="Rhea" id="RHEA:50584"/>
        <dbReference type="ChEBI" id="CHEBI:15378"/>
        <dbReference type="ChEBI" id="CHEBI:57401"/>
        <dbReference type="ChEBI" id="CHEBI:57783"/>
        <dbReference type="ChEBI" id="CHEBI:58349"/>
        <dbReference type="ChEBI" id="CHEBI:133408"/>
    </reaction>
    <physiologicalReaction direction="right-to-left" evidence="32">
        <dbReference type="Rhea" id="RHEA:50586"/>
    </physiologicalReaction>
</comment>
<dbReference type="Gene3D" id="3.90.180.10">
    <property type="entry name" value="Medium-chain alcohol dehydrogenases, catalytic domain"/>
    <property type="match status" value="1"/>
</dbReference>
<comment type="catalytic activity">
    <reaction evidence="20">
        <text>octanal + NADP(+) = (2E)-octenal + NADPH + H(+)</text>
        <dbReference type="Rhea" id="RHEA:50780"/>
        <dbReference type="ChEBI" id="CHEBI:15378"/>
        <dbReference type="ChEBI" id="CHEBI:17935"/>
        <dbReference type="ChEBI" id="CHEBI:57783"/>
        <dbReference type="ChEBI" id="CHEBI:58349"/>
        <dbReference type="ChEBI" id="CHEBI:61748"/>
    </reaction>
    <physiologicalReaction direction="right-to-left" evidence="20">
        <dbReference type="Rhea" id="RHEA:50782"/>
    </physiologicalReaction>
</comment>
<evidence type="ECO:0000256" key="27">
    <source>
        <dbReference type="ARBA" id="ARBA00048290"/>
    </source>
</evidence>
<comment type="catalytic activity">
    <reaction evidence="26">
        <text>nonan-2-one + NADP(+) = (3E)-nonen-2-one + NADPH + H(+)</text>
        <dbReference type="Rhea" id="RHEA:50616"/>
        <dbReference type="ChEBI" id="CHEBI:15378"/>
        <dbReference type="ChEBI" id="CHEBI:57783"/>
        <dbReference type="ChEBI" id="CHEBI:58349"/>
        <dbReference type="ChEBI" id="CHEBI:77927"/>
        <dbReference type="ChEBI" id="CHEBI:133457"/>
    </reaction>
    <physiologicalReaction direction="right-to-left" evidence="26">
        <dbReference type="Rhea" id="RHEA:50618"/>
    </physiologicalReaction>
</comment>
<dbReference type="InterPro" id="IPR036291">
    <property type="entry name" value="NAD(P)-bd_dom_sf"/>
</dbReference>
<comment type="catalytic activity">
    <reaction evidence="27">
        <text>13,14-dihydro-15-oxo-PGF2alpha + NADP(+) = 15-oxoprostaglandin F2alpha + NADPH + H(+)</text>
        <dbReference type="Rhea" id="RHEA:50588"/>
        <dbReference type="ChEBI" id="CHEBI:15378"/>
        <dbReference type="ChEBI" id="CHEBI:57783"/>
        <dbReference type="ChEBI" id="CHEBI:58349"/>
        <dbReference type="ChEBI" id="CHEBI:133374"/>
        <dbReference type="ChEBI" id="CHEBI:133409"/>
    </reaction>
    <physiologicalReaction direction="right-to-left" evidence="27">
        <dbReference type="Rhea" id="RHEA:50590"/>
    </physiologicalReaction>
</comment>
<keyword evidence="10" id="KW-0276">Fatty acid metabolism</keyword>
<comment type="catalytic activity">
    <reaction evidence="31">
        <text>(5S,12S)-dihydroxy-(6E,10E,12E,14Z)-eicosatetraenoate + NADP(+) = 12-oxo-(5S)-hydroxy-(6E,8E,10E,14Z)-eicosatetraenoate + NADPH + H(+)</text>
        <dbReference type="Rhea" id="RHEA:51212"/>
        <dbReference type="ChEBI" id="CHEBI:15378"/>
        <dbReference type="ChEBI" id="CHEBI:57783"/>
        <dbReference type="ChEBI" id="CHEBI:58349"/>
        <dbReference type="ChEBI" id="CHEBI:133974"/>
        <dbReference type="ChEBI" id="CHEBI:133975"/>
    </reaction>
    <physiologicalReaction direction="left-to-right" evidence="31">
        <dbReference type="Rhea" id="RHEA:51213"/>
    </physiologicalReaction>
</comment>
<dbReference type="GO" id="GO:0047522">
    <property type="term" value="F:15-oxoprostaglandin 13-reductase [NAD(P)+] activity"/>
    <property type="evidence" value="ECO:0007669"/>
    <property type="project" value="UniProtKB-EC"/>
</dbReference>
<dbReference type="InterPro" id="IPR013149">
    <property type="entry name" value="ADH-like_C"/>
</dbReference>
<evidence type="ECO:0000256" key="34">
    <source>
        <dbReference type="ARBA" id="ARBA00049368"/>
    </source>
</evidence>
<dbReference type="EC" id="1.3.1.74" evidence="5"/>
<evidence type="ECO:0000256" key="3">
    <source>
        <dbReference type="ARBA" id="ARBA00011852"/>
    </source>
</evidence>
<evidence type="ECO:0000256" key="23">
    <source>
        <dbReference type="ARBA" id="ARBA00047871"/>
    </source>
</evidence>
<evidence type="ECO:0000256" key="6">
    <source>
        <dbReference type="ARBA" id="ARBA00020651"/>
    </source>
</evidence>
<evidence type="ECO:0000256" key="28">
    <source>
        <dbReference type="ARBA" id="ARBA00048387"/>
    </source>
</evidence>
<dbReference type="InterPro" id="IPR014190">
    <property type="entry name" value="PTGR1"/>
</dbReference>
<proteinExistence type="inferred from homology"/>
<dbReference type="GO" id="GO:0006693">
    <property type="term" value="P:prostaglandin metabolic process"/>
    <property type="evidence" value="ECO:0007669"/>
    <property type="project" value="UniProtKB-KW"/>
</dbReference>
<evidence type="ECO:0000256" key="22">
    <source>
        <dbReference type="ARBA" id="ARBA00047742"/>
    </source>
</evidence>
<comment type="subunit">
    <text evidence="3">Monomer or homodimer.</text>
</comment>
<evidence type="ECO:0000256" key="30">
    <source>
        <dbReference type="ARBA" id="ARBA00048953"/>
    </source>
</evidence>
<dbReference type="AlphaFoldDB" id="A0A7R9PAL4"/>
<dbReference type="InterPro" id="IPR011032">
    <property type="entry name" value="GroES-like_sf"/>
</dbReference>
<evidence type="ECO:0000256" key="29">
    <source>
        <dbReference type="ARBA" id="ARBA00048591"/>
    </source>
</evidence>
<dbReference type="InterPro" id="IPR020843">
    <property type="entry name" value="ER"/>
</dbReference>
<evidence type="ECO:0000259" key="35">
    <source>
        <dbReference type="SMART" id="SM00829"/>
    </source>
</evidence>
<evidence type="ECO:0000256" key="15">
    <source>
        <dbReference type="ARBA" id="ARBA00023278"/>
    </source>
</evidence>
<evidence type="ECO:0000256" key="24">
    <source>
        <dbReference type="ARBA" id="ARBA00047878"/>
    </source>
</evidence>
<gene>
    <name evidence="36" type="ORF">TCMB3V08_LOCUS8399</name>
</gene>
<dbReference type="SMART" id="SM00829">
    <property type="entry name" value="PKS_ER"/>
    <property type="match status" value="1"/>
</dbReference>
<evidence type="ECO:0000256" key="7">
    <source>
        <dbReference type="ARBA" id="ARBA00022490"/>
    </source>
</evidence>
<comment type="catalytic activity">
    <reaction evidence="28">
        <text>4-hydroxynonanal + NADP(+) = (E)-4-hydroxynon-2-enal + NADPH + H(+)</text>
        <dbReference type="Rhea" id="RHEA:64736"/>
        <dbReference type="ChEBI" id="CHEBI:15378"/>
        <dbReference type="ChEBI" id="CHEBI:57783"/>
        <dbReference type="ChEBI" id="CHEBI:58349"/>
        <dbReference type="ChEBI" id="CHEBI:58968"/>
        <dbReference type="ChEBI" id="CHEBI:156112"/>
    </reaction>
    <physiologicalReaction direction="right-to-left" evidence="28">
        <dbReference type="Rhea" id="RHEA:64738"/>
    </physiologicalReaction>
</comment>
<keyword evidence="15" id="KW-0379">Hydroxylation</keyword>
<evidence type="ECO:0000256" key="25">
    <source>
        <dbReference type="ARBA" id="ARBA00047903"/>
    </source>
</evidence>
<comment type="catalytic activity">
    <reaction evidence="29">
        <text>20-hydroxy-leukotriene B4 + NADP(+) = 12-oxo-20-hydroxy-leukotriene B4 + NADPH + H(+)</text>
        <dbReference type="Rhea" id="RHEA:51208"/>
        <dbReference type="ChEBI" id="CHEBI:15378"/>
        <dbReference type="ChEBI" id="CHEBI:57460"/>
        <dbReference type="ChEBI" id="CHEBI:57783"/>
        <dbReference type="ChEBI" id="CHEBI:58349"/>
        <dbReference type="ChEBI" id="CHEBI:133346"/>
    </reaction>
    <physiologicalReaction direction="left-to-right" evidence="29">
        <dbReference type="Rhea" id="RHEA:51209"/>
    </physiologicalReaction>
</comment>
<evidence type="ECO:0000256" key="31">
    <source>
        <dbReference type="ARBA" id="ARBA00049068"/>
    </source>
</evidence>
<dbReference type="CDD" id="cd08294">
    <property type="entry name" value="leukotriene_B4_DH_like"/>
    <property type="match status" value="1"/>
</dbReference>
<evidence type="ECO:0000256" key="5">
    <source>
        <dbReference type="ARBA" id="ARBA00012410"/>
    </source>
</evidence>
<dbReference type="EMBL" id="OE183595">
    <property type="protein sequence ID" value="CAD7575817.1"/>
    <property type="molecule type" value="Genomic_DNA"/>
</dbReference>
<comment type="catalytic activity">
    <reaction evidence="34">
        <text>hexanal + NADP(+) = (E)-hex-2-enal + NADPH + H(+)</text>
        <dbReference type="Rhea" id="RHEA:50776"/>
        <dbReference type="ChEBI" id="CHEBI:15378"/>
        <dbReference type="ChEBI" id="CHEBI:28913"/>
        <dbReference type="ChEBI" id="CHEBI:57783"/>
        <dbReference type="ChEBI" id="CHEBI:58349"/>
        <dbReference type="ChEBI" id="CHEBI:88528"/>
    </reaction>
    <physiologicalReaction direction="right-to-left" evidence="34">
        <dbReference type="Rhea" id="RHEA:50778"/>
    </physiologicalReaction>
</comment>
<comment type="catalytic activity">
    <reaction evidence="25">
        <text>dodecanal + NADP(+) = (2E)-dodecenal + NADPH + H(+)</text>
        <dbReference type="Rhea" id="RHEA:50784"/>
        <dbReference type="ChEBI" id="CHEBI:15378"/>
        <dbReference type="ChEBI" id="CHEBI:27836"/>
        <dbReference type="ChEBI" id="CHEBI:57783"/>
        <dbReference type="ChEBI" id="CHEBI:58349"/>
        <dbReference type="ChEBI" id="CHEBI:133741"/>
    </reaction>
    <physiologicalReaction direction="right-to-left" evidence="25">
        <dbReference type="Rhea" id="RHEA:50786"/>
    </physiologicalReaction>
</comment>
<keyword evidence="14" id="KW-0443">Lipid metabolism</keyword>
<dbReference type="InterPro" id="IPR045010">
    <property type="entry name" value="MDR_fam"/>
</dbReference>
<dbReference type="GO" id="GO:0032440">
    <property type="term" value="F:2-alkenal reductase [NAD(P)H] activity"/>
    <property type="evidence" value="ECO:0007669"/>
    <property type="project" value="UniProtKB-EC"/>
</dbReference>
<evidence type="ECO:0000256" key="16">
    <source>
        <dbReference type="ARBA" id="ARBA00031851"/>
    </source>
</evidence>
<comment type="catalytic activity">
    <reaction evidence="30">
        <text>6-trans-leukotriene B4 + NADP(+) = 12-oxo-(5S)-hydroxy-(6E,8E,10E,14Z)-eicosatetraenoate + NADPH + H(+)</text>
        <dbReference type="Rhea" id="RHEA:51204"/>
        <dbReference type="ChEBI" id="CHEBI:15378"/>
        <dbReference type="ChEBI" id="CHEBI:57783"/>
        <dbReference type="ChEBI" id="CHEBI:58349"/>
        <dbReference type="ChEBI" id="CHEBI:90723"/>
        <dbReference type="ChEBI" id="CHEBI:133974"/>
    </reaction>
    <physiologicalReaction direction="left-to-right" evidence="30">
        <dbReference type="Rhea" id="RHEA:51205"/>
    </physiologicalReaction>
</comment>
<comment type="catalytic activity">
    <reaction evidence="22">
        <text>pentan-2-one + NADP(+) = (E)-pent-3-en-2-one + NADPH + H(+)</text>
        <dbReference type="Rhea" id="RHEA:50788"/>
        <dbReference type="ChEBI" id="CHEBI:15378"/>
        <dbReference type="ChEBI" id="CHEBI:16472"/>
        <dbReference type="ChEBI" id="CHEBI:57783"/>
        <dbReference type="ChEBI" id="CHEBI:58349"/>
        <dbReference type="ChEBI" id="CHEBI:145276"/>
    </reaction>
    <physiologicalReaction direction="right-to-left" evidence="22">
        <dbReference type="Rhea" id="RHEA:50790"/>
    </physiologicalReaction>
</comment>
<evidence type="ECO:0000256" key="2">
    <source>
        <dbReference type="ARBA" id="ARBA00010460"/>
    </source>
</evidence>
<dbReference type="SUPFAM" id="SSF51735">
    <property type="entry name" value="NAD(P)-binding Rossmann-fold domains"/>
    <property type="match status" value="1"/>
</dbReference>
<keyword evidence="9" id="KW-0597">Phosphoprotein</keyword>
<keyword evidence="12" id="KW-0007">Acetylation</keyword>
<comment type="subcellular location">
    <subcellularLocation>
        <location evidence="1">Cytoplasm</location>
    </subcellularLocation>
</comment>
<dbReference type="PANTHER" id="PTHR43205:SF7">
    <property type="entry name" value="PROSTAGLANDIN REDUCTASE 1"/>
    <property type="match status" value="1"/>
</dbReference>
<evidence type="ECO:0000256" key="11">
    <source>
        <dbReference type="ARBA" id="ARBA00022857"/>
    </source>
</evidence>
<dbReference type="SUPFAM" id="SSF50129">
    <property type="entry name" value="GroES-like"/>
    <property type="match status" value="2"/>
</dbReference>
<keyword evidence="8" id="KW-0644">Prostaglandin metabolism</keyword>
<keyword evidence="7" id="KW-0963">Cytoplasm</keyword>